<name>A0ABS6ICH1_9MICC</name>
<evidence type="ECO:0000313" key="5">
    <source>
        <dbReference type="Proteomes" id="UP000824166"/>
    </source>
</evidence>
<feature type="compositionally biased region" description="Basic residues" evidence="2">
    <location>
        <begin position="27"/>
        <end position="38"/>
    </location>
</feature>
<gene>
    <name evidence="4" type="ORF">KSW38_19845</name>
</gene>
<feature type="domain" description="FMN-dependent dehydrogenase" evidence="3">
    <location>
        <begin position="42"/>
        <end position="80"/>
    </location>
</feature>
<evidence type="ECO:0000256" key="2">
    <source>
        <dbReference type="SAM" id="MobiDB-lite"/>
    </source>
</evidence>
<feature type="region of interest" description="Disordered" evidence="2">
    <location>
        <begin position="1"/>
        <end position="38"/>
    </location>
</feature>
<dbReference type="Proteomes" id="UP000824166">
    <property type="component" value="Unassembled WGS sequence"/>
</dbReference>
<dbReference type="EMBL" id="JAHOPC010000015">
    <property type="protein sequence ID" value="MBU8868551.1"/>
    <property type="molecule type" value="Genomic_DNA"/>
</dbReference>
<dbReference type="Pfam" id="PF01070">
    <property type="entry name" value="FMN_dh"/>
    <property type="match status" value="1"/>
</dbReference>
<evidence type="ECO:0000313" key="4">
    <source>
        <dbReference type="EMBL" id="MBU8868551.1"/>
    </source>
</evidence>
<comment type="cofactor">
    <cofactor evidence="1">
        <name>FMN</name>
        <dbReference type="ChEBI" id="CHEBI:58210"/>
    </cofactor>
</comment>
<protein>
    <submittedName>
        <fullName evidence="4">Alpha-hydroxy-acid oxidizing protein</fullName>
    </submittedName>
</protein>
<evidence type="ECO:0000259" key="3">
    <source>
        <dbReference type="Pfam" id="PF01070"/>
    </source>
</evidence>
<evidence type="ECO:0000256" key="1">
    <source>
        <dbReference type="ARBA" id="ARBA00001917"/>
    </source>
</evidence>
<organism evidence="4 5">
    <name type="scientific">Paenarthrobacter aromaticivorans</name>
    <dbReference type="NCBI Taxonomy" id="2849150"/>
    <lineage>
        <taxon>Bacteria</taxon>
        <taxon>Bacillati</taxon>
        <taxon>Actinomycetota</taxon>
        <taxon>Actinomycetes</taxon>
        <taxon>Micrococcales</taxon>
        <taxon>Micrococcaceae</taxon>
        <taxon>Paenarthrobacter</taxon>
    </lineage>
</organism>
<keyword evidence="5" id="KW-1185">Reference proteome</keyword>
<sequence length="127" mass="13845">MSAISVSNQGGNKPRLRVGGDWDDPCHRRRGRRKHRSAARWGIRRGNDVAKTLVLGAKAVLIRACLWGLTAKGRAGVETCSTFSVQVWTRRLSARPSTVAGSAPRRLMDTRGACRLGVPADENLAVR</sequence>
<comment type="caution">
    <text evidence="4">The sequence shown here is derived from an EMBL/GenBank/DDBJ whole genome shotgun (WGS) entry which is preliminary data.</text>
</comment>
<feature type="compositionally biased region" description="Polar residues" evidence="2">
    <location>
        <begin position="1"/>
        <end position="11"/>
    </location>
</feature>
<accession>A0ABS6ICH1</accession>
<proteinExistence type="predicted"/>
<dbReference type="InterPro" id="IPR000262">
    <property type="entry name" value="FMN-dep_DH"/>
</dbReference>
<reference evidence="4 5" key="1">
    <citation type="submission" date="2021-06" db="EMBL/GenBank/DDBJ databases">
        <authorList>
            <person name="Jeong J.W."/>
        </authorList>
    </citation>
    <scope>NUCLEOTIDE SEQUENCE [LARGE SCALE GENOMIC DNA]</scope>
    <source>
        <strain evidence="4 5">MMS21-TAE1-1</strain>
    </source>
</reference>